<dbReference type="InterPro" id="IPR015422">
    <property type="entry name" value="PyrdxlP-dep_Trfase_small"/>
</dbReference>
<dbReference type="InterPro" id="IPR015424">
    <property type="entry name" value="PyrdxlP-dep_Trfase"/>
</dbReference>
<dbReference type="PANTHER" id="PTHR30244">
    <property type="entry name" value="TRANSAMINASE"/>
    <property type="match status" value="1"/>
</dbReference>
<name>A0A3B1BJL8_9ZZZZ</name>
<dbReference type="GO" id="GO:0008483">
    <property type="term" value="F:transaminase activity"/>
    <property type="evidence" value="ECO:0007669"/>
    <property type="project" value="TreeGrafter"/>
</dbReference>
<gene>
    <name evidence="1" type="ORF">MNBD_GAMMA26-16</name>
</gene>
<dbReference type="Pfam" id="PF01041">
    <property type="entry name" value="DegT_DnrJ_EryC1"/>
    <property type="match status" value="1"/>
</dbReference>
<organism evidence="1">
    <name type="scientific">hydrothermal vent metagenome</name>
    <dbReference type="NCBI Taxonomy" id="652676"/>
    <lineage>
        <taxon>unclassified sequences</taxon>
        <taxon>metagenomes</taxon>
        <taxon>ecological metagenomes</taxon>
    </lineage>
</organism>
<dbReference type="InterPro" id="IPR015421">
    <property type="entry name" value="PyrdxlP-dep_Trfase_major"/>
</dbReference>
<proteinExistence type="predicted"/>
<accession>A0A3B1BJL8</accession>
<reference evidence="1" key="1">
    <citation type="submission" date="2018-06" db="EMBL/GenBank/DDBJ databases">
        <authorList>
            <person name="Zhirakovskaya E."/>
        </authorList>
    </citation>
    <scope>NUCLEOTIDE SEQUENCE</scope>
</reference>
<dbReference type="EMBL" id="UOFX01000089">
    <property type="protein sequence ID" value="VAX11618.1"/>
    <property type="molecule type" value="Genomic_DNA"/>
</dbReference>
<dbReference type="GO" id="GO:0000271">
    <property type="term" value="P:polysaccharide biosynthetic process"/>
    <property type="evidence" value="ECO:0007669"/>
    <property type="project" value="TreeGrafter"/>
</dbReference>
<dbReference type="PANTHER" id="PTHR30244:SF34">
    <property type="entry name" value="DTDP-4-AMINO-4,6-DIDEOXYGALACTOSE TRANSAMINASE"/>
    <property type="match status" value="1"/>
</dbReference>
<dbReference type="AlphaFoldDB" id="A0A3B1BJL8"/>
<dbReference type="CDD" id="cd00616">
    <property type="entry name" value="AHBA_syn"/>
    <property type="match status" value="1"/>
</dbReference>
<dbReference type="SUPFAM" id="SSF53383">
    <property type="entry name" value="PLP-dependent transferases"/>
    <property type="match status" value="1"/>
</dbReference>
<dbReference type="InterPro" id="IPR000653">
    <property type="entry name" value="DegT/StrS_aminotransferase"/>
</dbReference>
<sequence length="816" mass="90642">MVKKIIKIILSIFRTTTVKKGIFEGVVFIPPRNRRNITVTDIIAVGRTLSSGNLSRFSGKKNELLEAEFSRFYNVKYSLAVNSGTAALHLAVLSLNLKDGDEVIVPSYTFISSVSVLLKCKLKPVFVDVEPLTGNINSNKITEAITEKTKAIMVVHLCGFPCDMDAILSIVNSNKLYLIEDVAQALGGKYNNKLLGTFGNIGCFSFQDAKILPAGEGGLLITNNSAFYNSAYIYANLGRSTHNGLCVKNGNNGKEVFFSYVGYNYRMNEITATLVFSQLNKIHKTLNRRRKNASILLKALSQQPELEVVFTDEASSPSYNAFPVRVKPHSDVNRDWLCAVLHSFGIPVAKPYSSPINEQPIFSKYRQDMGRETNENAKELALNTLIFDIAPYLSEKDIHAIVARVCMVLSRNRWPIVQDDHIASPLIISGDNKFRAGASKVEITPEFFEFKLTTGVLAKGVADPLYTRVTVIDANERLCFVQLDLLGLSHTHAEKLRRYIAKKTGMQLRNIFLMFSHTHSGPDLIGSWGGIEQKSYFQNLFDRVSDAVSAAALQLVPVSAEFSQGELGSLIKNYYDTAQCDSTISAVRFVDLNGKIISTILAMAAHSPEKGEFSFNREGSVTAELPGYLCEKCDNAFSGITLFANSLVADSYPQLEGLEGATSTTYQYKQSHICQQYGAKIFNCIKSLSFTNLNIEEGISISNKKFWIECKNKIFLSNYIIPGYSRELDDQSIKTEVNRITIGELEIITFPVEVFSTLKDEVDALFEKPNRISLTLVNDSLGYVMPADDFAHCKIKACESLGDHAWERVKESVLSL</sequence>
<dbReference type="Gene3D" id="3.90.1150.10">
    <property type="entry name" value="Aspartate Aminotransferase, domain 1"/>
    <property type="match status" value="1"/>
</dbReference>
<protein>
    <submittedName>
        <fullName evidence="1">Uncharacterized protein</fullName>
    </submittedName>
</protein>
<dbReference type="GO" id="GO:0030170">
    <property type="term" value="F:pyridoxal phosphate binding"/>
    <property type="evidence" value="ECO:0007669"/>
    <property type="project" value="TreeGrafter"/>
</dbReference>
<evidence type="ECO:0000313" key="1">
    <source>
        <dbReference type="EMBL" id="VAX11618.1"/>
    </source>
</evidence>
<dbReference type="Gene3D" id="3.40.640.10">
    <property type="entry name" value="Type I PLP-dependent aspartate aminotransferase-like (Major domain)"/>
    <property type="match status" value="1"/>
</dbReference>